<accession>A0A212L1X4</accession>
<reference evidence="1" key="1">
    <citation type="submission" date="2016-08" db="EMBL/GenBank/DDBJ databases">
        <authorList>
            <person name="Seilhamer J.J."/>
        </authorList>
    </citation>
    <scope>NUCLEOTIDE SEQUENCE</scope>
    <source>
        <strain evidence="1">86</strain>
    </source>
</reference>
<dbReference type="AlphaFoldDB" id="A0A212L1X4"/>
<dbReference type="EMBL" id="FMJD01000002">
    <property type="protein sequence ID" value="SCM71561.1"/>
    <property type="molecule type" value="Genomic_DNA"/>
</dbReference>
<evidence type="ECO:0000313" key="1">
    <source>
        <dbReference type="EMBL" id="SCM71561.1"/>
    </source>
</evidence>
<name>A0A212L1X4_9HYPH</name>
<proteinExistence type="predicted"/>
<sequence>MRICKAELRSATPYSQSRAIDPDEHPKLPKEDAAGYDKRLWREKSTVNADGTVCIPAMALKMSIDEAIKRLNIGIPGRGKSTYTKFFLAGQICDADVPIGIKKDDLESITIWANADGVRGSGKRVKRIFPYIQSWSGTATFAILDDVIPKDIFERALVEAGRLVGIGRFRPEKGGMIGRFYVDGFEWAET</sequence>
<organism evidence="1">
    <name type="scientific">uncultured Pleomorphomonas sp</name>
    <dbReference type="NCBI Taxonomy" id="442121"/>
    <lineage>
        <taxon>Bacteria</taxon>
        <taxon>Pseudomonadati</taxon>
        <taxon>Pseudomonadota</taxon>
        <taxon>Alphaproteobacteria</taxon>
        <taxon>Hyphomicrobiales</taxon>
        <taxon>Pleomorphomonadaceae</taxon>
        <taxon>Pleomorphomonas</taxon>
        <taxon>environmental samples</taxon>
    </lineage>
</organism>
<dbReference type="RefSeq" id="WP_288199065.1">
    <property type="nucleotide sequence ID" value="NZ_LT608334.1"/>
</dbReference>
<protein>
    <submittedName>
        <fullName evidence="1">Uncharacterized protein</fullName>
    </submittedName>
</protein>
<gene>
    <name evidence="1" type="ORF">KL86PLE_100264</name>
</gene>